<evidence type="ECO:0000313" key="9">
    <source>
        <dbReference type="Proteomes" id="UP000823388"/>
    </source>
</evidence>
<dbReference type="Pfam" id="PF00675">
    <property type="entry name" value="Peptidase_M16"/>
    <property type="match status" value="1"/>
</dbReference>
<evidence type="ECO:0000256" key="3">
    <source>
        <dbReference type="ARBA" id="ARBA00022801"/>
    </source>
</evidence>
<evidence type="ECO:0000256" key="5">
    <source>
        <dbReference type="ARBA" id="ARBA00023049"/>
    </source>
</evidence>
<keyword evidence="4" id="KW-0862">Zinc</keyword>
<dbReference type="EMBL" id="CM029043">
    <property type="protein sequence ID" value="KAG2612974.1"/>
    <property type="molecule type" value="Genomic_DNA"/>
</dbReference>
<gene>
    <name evidence="8" type="ORF">PVAP13_4KG327300</name>
</gene>
<keyword evidence="3" id="KW-0378">Hydrolase</keyword>
<feature type="domain" description="Peptidase M16 C-terminal" evidence="7">
    <location>
        <begin position="140"/>
        <end position="376"/>
    </location>
</feature>
<dbReference type="GO" id="GO:0016485">
    <property type="term" value="P:protein processing"/>
    <property type="evidence" value="ECO:0007669"/>
    <property type="project" value="UniProtKB-ARBA"/>
</dbReference>
<comment type="caution">
    <text evidence="8">The sequence shown here is derived from an EMBL/GenBank/DDBJ whole genome shotgun (WGS) entry which is preliminary data.</text>
</comment>
<comment type="similarity">
    <text evidence="1">Belongs to the peptidase M16 family.</text>
</comment>
<keyword evidence="9" id="KW-1185">Reference proteome</keyword>
<dbReference type="PANTHER" id="PTHR43690:SF33">
    <property type="entry name" value="STROMAL PROCESSING PEPTIDASE, CHLOROPLASTIC"/>
    <property type="match status" value="1"/>
</dbReference>
<dbReference type="AlphaFoldDB" id="A0A8T0TWA5"/>
<dbReference type="FunFam" id="3.30.830.10:FF:000025">
    <property type="entry name" value="Stromal processing peptidase chloroplastic"/>
    <property type="match status" value="1"/>
</dbReference>
<reference evidence="8" key="1">
    <citation type="submission" date="2020-05" db="EMBL/GenBank/DDBJ databases">
        <title>WGS assembly of Panicum virgatum.</title>
        <authorList>
            <person name="Lovell J.T."/>
            <person name="Jenkins J."/>
            <person name="Shu S."/>
            <person name="Juenger T.E."/>
            <person name="Schmutz J."/>
        </authorList>
    </citation>
    <scope>NUCLEOTIDE SEQUENCE</scope>
    <source>
        <strain evidence="8">AP13</strain>
    </source>
</reference>
<dbReference type="SUPFAM" id="SSF63411">
    <property type="entry name" value="LuxS/MPP-like metallohydrolase"/>
    <property type="match status" value="3"/>
</dbReference>
<dbReference type="InterPro" id="IPR007863">
    <property type="entry name" value="Peptidase_M16_C"/>
</dbReference>
<evidence type="ECO:0000259" key="7">
    <source>
        <dbReference type="Pfam" id="PF05193"/>
    </source>
</evidence>
<dbReference type="PANTHER" id="PTHR43690">
    <property type="entry name" value="NARDILYSIN"/>
    <property type="match status" value="1"/>
</dbReference>
<dbReference type="GO" id="GO:0009507">
    <property type="term" value="C:chloroplast"/>
    <property type="evidence" value="ECO:0007669"/>
    <property type="project" value="UniProtKB-ARBA"/>
</dbReference>
<organism evidence="8 9">
    <name type="scientific">Panicum virgatum</name>
    <name type="common">Blackwell switchgrass</name>
    <dbReference type="NCBI Taxonomy" id="38727"/>
    <lineage>
        <taxon>Eukaryota</taxon>
        <taxon>Viridiplantae</taxon>
        <taxon>Streptophyta</taxon>
        <taxon>Embryophyta</taxon>
        <taxon>Tracheophyta</taxon>
        <taxon>Spermatophyta</taxon>
        <taxon>Magnoliopsida</taxon>
        <taxon>Liliopsida</taxon>
        <taxon>Poales</taxon>
        <taxon>Poaceae</taxon>
        <taxon>PACMAD clade</taxon>
        <taxon>Panicoideae</taxon>
        <taxon>Panicodae</taxon>
        <taxon>Paniceae</taxon>
        <taxon>Panicinae</taxon>
        <taxon>Panicum</taxon>
        <taxon>Panicum sect. Hiantes</taxon>
    </lineage>
</organism>
<dbReference type="InterPro" id="IPR011249">
    <property type="entry name" value="Metalloenz_LuxS/M16"/>
</dbReference>
<accession>A0A8T0TWA5</accession>
<proteinExistence type="inferred from homology"/>
<dbReference type="FunFam" id="3.30.830.10:FF:000024">
    <property type="entry name" value="Stromal processing peptidase chloroplastic"/>
    <property type="match status" value="1"/>
</dbReference>
<dbReference type="InterPro" id="IPR011765">
    <property type="entry name" value="Pept_M16_N"/>
</dbReference>
<feature type="domain" description="Peptidase M16 C-terminal" evidence="7">
    <location>
        <begin position="714"/>
        <end position="911"/>
    </location>
</feature>
<feature type="domain" description="Peptidase M16 N-terminal" evidence="6">
    <location>
        <begin position="3"/>
        <end position="121"/>
    </location>
</feature>
<keyword evidence="2" id="KW-0645">Protease</keyword>
<protein>
    <submittedName>
        <fullName evidence="8">Uncharacterized protein</fullName>
    </submittedName>
</protein>
<dbReference type="Pfam" id="PF05193">
    <property type="entry name" value="Peptidase_M16_C"/>
    <property type="match status" value="2"/>
</dbReference>
<dbReference type="InterPro" id="IPR050626">
    <property type="entry name" value="Peptidase_M16"/>
</dbReference>
<name>A0A8T0TWA5_PANVG</name>
<dbReference type="Gene3D" id="3.30.830.10">
    <property type="entry name" value="Metalloenzyme, LuxS/M16 peptidase-like"/>
    <property type="match status" value="4"/>
</dbReference>
<evidence type="ECO:0000256" key="1">
    <source>
        <dbReference type="ARBA" id="ARBA00007261"/>
    </source>
</evidence>
<evidence type="ECO:0000256" key="4">
    <source>
        <dbReference type="ARBA" id="ARBA00022833"/>
    </source>
</evidence>
<dbReference type="GO" id="GO:0004222">
    <property type="term" value="F:metalloendopeptidase activity"/>
    <property type="evidence" value="ECO:0007669"/>
    <property type="project" value="UniProtKB-ARBA"/>
</dbReference>
<evidence type="ECO:0000256" key="2">
    <source>
        <dbReference type="ARBA" id="ARBA00022670"/>
    </source>
</evidence>
<evidence type="ECO:0000259" key="6">
    <source>
        <dbReference type="Pfam" id="PF00675"/>
    </source>
</evidence>
<dbReference type="Proteomes" id="UP000823388">
    <property type="component" value="Chromosome 4K"/>
</dbReference>
<evidence type="ECO:0000313" key="8">
    <source>
        <dbReference type="EMBL" id="KAG2612974.1"/>
    </source>
</evidence>
<keyword evidence="5" id="KW-0482">Metalloprotease</keyword>
<sequence>MEVHVGSIDEEEDEQGIAHMIEHVAFLGSKKREKLLGTGARSNAYTDFHHTVFHIHSPTKTKEYGEDLLPSVLDALNEIAFHPKFSSSRVEKERRAILSELQMMNTIEYRVDCQLLQHLHSENKLSNRFPIGLEEQIQKWDPDKIRRFHERWYYPANATLYLVGEIDDIPRAMREIEAVFEHTLSENEGNSVPGGSPFGAMASLFAPKLPGGFAANLSGEKSPVTNKIKPVKRERQAVRPPVEHKWSLPGFAQDAKPPAIFQHELIQSFSINMFCKIPVSKVQTYKDLRSVLMKRIFLSALHFRINTRYKSSNPPFTSVELDHSDSGREGCTVTTLTVTAEPQNWRSAIKVAVHEVRRLKEFGVTMGEMTRYMDALIKDSEQLAMMIDSVPSVDNLDFIMESDALGHTVMDQLQGHESLLAVAETVTLEEVNTVGAEVLEFISDFGKPNAPLPAAIVACVPKKVHVDGVGETDFEIYPDEITEAIKSGLGEPIYPEPELEVPKELITQSELDELKSQHKPSFVPLTKEDNVVKVFDTETGIAQRRLSNGISINYKITQNEARVGVMRLIVGGGRATEDSESKGSVIVGVRTLSEGGCVGNFSREQVELFCVNNLINCSLESNEEFIFMEFRFALRDNGMRAAFQLLHMVLEHNVWLEDAFDRATQLYLSYYRSIPKSLERSTAHKLMLAMLNHDERFVEPSPHSLQKLTLQSFVGGNMEVSIVGDFTEEEVESCVLDYLGTVRAASSPNTEEHIEKISFRPFPSDLHFQQVYIKDTDERACAYIAGPAPNRWGFASEGNDLFNVIQRSGADGKKHIDVRSHPLFFGITLSLLAEIINSRLFTTVRDSMGLTYDVSFELNLFDKLDLGWYVIAVTSTPSKVHKAVDACKGVLRGLHSSRIVERELDRAKRTLLMKHEAETKTNAYWLGLLAHLQSSSVPRKDVSCIKELTTLYESATIEDLYLAYEHLKVDDSSLFACIGIAGAESGEDMNDDEVDMDLHGMAPMGGRGLSTMTRPTT</sequence>
<dbReference type="FunFam" id="3.30.830.10:FF:000033">
    <property type="entry name" value="Stromal processing peptidase, chloroplastic"/>
    <property type="match status" value="1"/>
</dbReference>
<dbReference type="GO" id="GO:0046872">
    <property type="term" value="F:metal ion binding"/>
    <property type="evidence" value="ECO:0007669"/>
    <property type="project" value="InterPro"/>
</dbReference>